<evidence type="ECO:0000313" key="1">
    <source>
        <dbReference type="EMBL" id="KAJ8625946.1"/>
    </source>
</evidence>
<dbReference type="EMBL" id="CM056814">
    <property type="protein sequence ID" value="KAJ8625946.1"/>
    <property type="molecule type" value="Genomic_DNA"/>
</dbReference>
<reference evidence="1 2" key="1">
    <citation type="journal article" date="2022" name="Hortic Res">
        <title>A haplotype resolved chromosomal level avocado genome allows analysis of novel avocado genes.</title>
        <authorList>
            <person name="Nath O."/>
            <person name="Fletcher S.J."/>
            <person name="Hayward A."/>
            <person name="Shaw L.M."/>
            <person name="Masouleh A.K."/>
            <person name="Furtado A."/>
            <person name="Henry R.J."/>
            <person name="Mitter N."/>
        </authorList>
    </citation>
    <scope>NUCLEOTIDE SEQUENCE [LARGE SCALE GENOMIC DNA]</scope>
    <source>
        <strain evidence="2">cv. Hass</strain>
    </source>
</reference>
<evidence type="ECO:0000313" key="2">
    <source>
        <dbReference type="Proteomes" id="UP001234297"/>
    </source>
</evidence>
<dbReference type="Proteomes" id="UP001234297">
    <property type="component" value="Chromosome 6"/>
</dbReference>
<comment type="caution">
    <text evidence="1">The sequence shown here is derived from an EMBL/GenBank/DDBJ whole genome shotgun (WGS) entry which is preliminary data.</text>
</comment>
<name>A0ACC2KXF5_PERAE</name>
<gene>
    <name evidence="1" type="ORF">MRB53_019253</name>
</gene>
<proteinExistence type="predicted"/>
<protein>
    <submittedName>
        <fullName evidence="1">Uncharacterized protein</fullName>
    </submittedName>
</protein>
<accession>A0ACC2KXF5</accession>
<organism evidence="1 2">
    <name type="scientific">Persea americana</name>
    <name type="common">Avocado</name>
    <dbReference type="NCBI Taxonomy" id="3435"/>
    <lineage>
        <taxon>Eukaryota</taxon>
        <taxon>Viridiplantae</taxon>
        <taxon>Streptophyta</taxon>
        <taxon>Embryophyta</taxon>
        <taxon>Tracheophyta</taxon>
        <taxon>Spermatophyta</taxon>
        <taxon>Magnoliopsida</taxon>
        <taxon>Magnoliidae</taxon>
        <taxon>Laurales</taxon>
        <taxon>Lauraceae</taxon>
        <taxon>Persea</taxon>
    </lineage>
</organism>
<keyword evidence="2" id="KW-1185">Reference proteome</keyword>
<sequence>MANVLDLIQKRLLDDFESFLYDQTPRISVKTEVLTQESDCFSSSPFYQQKREIFSDFSQLETTPTCFHTSESKEEVKDSNKDSEFEFLPFLNQNNSIFEQDDFLFWDTNSQPQQLNLNHSRNKDISNSGEIPNPRRQKTTANSSKPSFSARRPSLEISLPPPVTKLEMPETAAPAASAAASDEKQHYRGVRQRPWGKFAAEIRDPSRRGARVWLGTFETAIEAARAYDRAAFQMRARKAILNFPLEAGKWDEQVVACRKRRQGTESSIGVEEQQKKHVKKETPSPPPESGSVGSSEDIPLTPSGWTGFWEGLDLTAFNVPLLSPLSPHPPFGYPQLTVI</sequence>